<evidence type="ECO:0000313" key="6">
    <source>
        <dbReference type="Proteomes" id="UP000245124"/>
    </source>
</evidence>
<dbReference type="Proteomes" id="UP000245124">
    <property type="component" value="Unassembled WGS sequence"/>
</dbReference>
<dbReference type="PANTHER" id="PTHR13504">
    <property type="entry name" value="FIDO DOMAIN-CONTAINING PROTEIN DDB_G0283145"/>
    <property type="match status" value="1"/>
</dbReference>
<protein>
    <submittedName>
        <fullName evidence="5">Fic family protein</fullName>
    </submittedName>
</protein>
<keyword evidence="1" id="KW-0067">ATP-binding</keyword>
<dbReference type="EMBL" id="BDUD01000001">
    <property type="protein sequence ID" value="GBG18338.1"/>
    <property type="molecule type" value="Genomic_DNA"/>
</dbReference>
<feature type="binding site" evidence="1">
    <location>
        <position position="93"/>
    </location>
    <ligand>
        <name>ATP</name>
        <dbReference type="ChEBI" id="CHEBI:30616"/>
    </ligand>
</feature>
<reference evidence="5 6" key="1">
    <citation type="submission" date="2017-06" db="EMBL/GenBank/DDBJ databases">
        <title>Genome sequencing of cyanobaciteial culture collection at National Institute for Environmental Studies (NIES).</title>
        <authorList>
            <person name="Hirose Y."/>
            <person name="Shimura Y."/>
            <person name="Fujisawa T."/>
            <person name="Nakamura Y."/>
            <person name="Kawachi M."/>
        </authorList>
    </citation>
    <scope>NUCLEOTIDE SEQUENCE [LARGE SCALE GENOMIC DNA]</scope>
    <source>
        <strain evidence="5 6">NIES-4072</strain>
    </source>
</reference>
<feature type="binding site" evidence="1">
    <location>
        <position position="228"/>
    </location>
    <ligand>
        <name>ATP</name>
        <dbReference type="ChEBI" id="CHEBI:30616"/>
    </ligand>
</feature>
<dbReference type="Gene3D" id="1.10.3290.10">
    <property type="entry name" value="Fido-like domain"/>
    <property type="match status" value="1"/>
</dbReference>
<sequence length="397" mass="45722">MDEKLSLVNEIDNMIDTDRAGRYIEQLTGYKAFIPNPLPPIPKLCIDDEMLELLSQADRALGRLDGSTDALPNPDLFVFMYVRKEAVLSSQIEGTQASLIDVLEFESRTVEPDNPQDVTEVVNYIAAINHGLERLENNFPLSLRLIREIHKELLREGRGSEKGPGEFRRSQNWIGEGRCNLKEATYVPPPPHDMQEALSNFEKFLHDSAPMPALIKIGLAHAQFETIHPFEDGNGRTGRLLITLLLCEKNILKRPLLYISYYFKKYRLQYYDHLQSIRDNGDWESWLKFFLKGVYEVSQEASTVARQIVNLKEDHRKTVMERMGNRKAGNAIALLEKLYYKPVFNIEMAQEFTQLSYTNANILVRELCNIGIVEEVTGNKRNRAFIYEPYLSIFKES</sequence>
<feature type="binding site" evidence="3">
    <location>
        <begin position="270"/>
        <end position="271"/>
    </location>
    <ligand>
        <name>ATP</name>
        <dbReference type="ChEBI" id="CHEBI:30616"/>
    </ligand>
</feature>
<dbReference type="AlphaFoldDB" id="A0A2R5FLK7"/>
<accession>A0A2R5FLK7</accession>
<organism evidence="5 6">
    <name type="scientific">Nostoc commune NIES-4072</name>
    <dbReference type="NCBI Taxonomy" id="2005467"/>
    <lineage>
        <taxon>Bacteria</taxon>
        <taxon>Bacillati</taxon>
        <taxon>Cyanobacteriota</taxon>
        <taxon>Cyanophyceae</taxon>
        <taxon>Nostocales</taxon>
        <taxon>Nostocaceae</taxon>
        <taxon>Nostoc</taxon>
    </lineage>
</organism>
<dbReference type="RefSeq" id="WP_244919192.1">
    <property type="nucleotide sequence ID" value="NZ_BDUD01000001.1"/>
</dbReference>
<dbReference type="GO" id="GO:0005524">
    <property type="term" value="F:ATP binding"/>
    <property type="evidence" value="ECO:0007669"/>
    <property type="project" value="UniProtKB-KW"/>
</dbReference>
<feature type="active site" evidence="2">
    <location>
        <position position="228"/>
    </location>
</feature>
<feature type="domain" description="Fido" evidence="4">
    <location>
        <begin position="141"/>
        <end position="292"/>
    </location>
</feature>
<keyword evidence="1" id="KW-0547">Nucleotide-binding</keyword>
<evidence type="ECO:0000313" key="5">
    <source>
        <dbReference type="EMBL" id="GBG18338.1"/>
    </source>
</evidence>
<evidence type="ECO:0000256" key="2">
    <source>
        <dbReference type="PIRSR" id="PIRSR640198-1"/>
    </source>
</evidence>
<name>A0A2R5FLK7_NOSCO</name>
<dbReference type="InterPro" id="IPR003812">
    <property type="entry name" value="Fido"/>
</dbReference>
<dbReference type="PANTHER" id="PTHR13504:SF38">
    <property type="entry name" value="FIDO DOMAIN-CONTAINING PROTEIN"/>
    <property type="match status" value="1"/>
</dbReference>
<dbReference type="SUPFAM" id="SSF140931">
    <property type="entry name" value="Fic-like"/>
    <property type="match status" value="1"/>
</dbReference>
<evidence type="ECO:0000256" key="1">
    <source>
        <dbReference type="PIRSR" id="PIRSR038925-1"/>
    </source>
</evidence>
<feature type="binding site" evidence="3">
    <location>
        <begin position="232"/>
        <end position="239"/>
    </location>
    <ligand>
        <name>ATP</name>
        <dbReference type="ChEBI" id="CHEBI:30616"/>
    </ligand>
</feature>
<proteinExistence type="predicted"/>
<dbReference type="InterPro" id="IPR026287">
    <property type="entry name" value="SoFic-like"/>
</dbReference>
<dbReference type="Pfam" id="PF13784">
    <property type="entry name" value="Fic_N"/>
    <property type="match status" value="1"/>
</dbReference>
<dbReference type="InterPro" id="IPR036597">
    <property type="entry name" value="Fido-like_dom_sf"/>
</dbReference>
<evidence type="ECO:0000256" key="3">
    <source>
        <dbReference type="PIRSR" id="PIRSR640198-2"/>
    </source>
</evidence>
<dbReference type="PIRSF" id="PIRSF038925">
    <property type="entry name" value="AMP-prot_trans"/>
    <property type="match status" value="1"/>
</dbReference>
<dbReference type="InterPro" id="IPR040198">
    <property type="entry name" value="Fido_containing"/>
</dbReference>
<evidence type="ECO:0000259" key="4">
    <source>
        <dbReference type="PROSITE" id="PS51459"/>
    </source>
</evidence>
<dbReference type="InterPro" id="IPR025758">
    <property type="entry name" value="Fic/DOC_N"/>
</dbReference>
<keyword evidence="6" id="KW-1185">Reference proteome</keyword>
<gene>
    <name evidence="5" type="ORF">NIES4072_20020</name>
</gene>
<comment type="caution">
    <text evidence="5">The sequence shown here is derived from an EMBL/GenBank/DDBJ whole genome shotgun (WGS) entry which is preliminary data.</text>
</comment>
<dbReference type="PROSITE" id="PS51459">
    <property type="entry name" value="FIDO"/>
    <property type="match status" value="1"/>
</dbReference>
<feature type="binding site" evidence="1">
    <location>
        <position position="270"/>
    </location>
    <ligand>
        <name>ATP</name>
        <dbReference type="ChEBI" id="CHEBI:30616"/>
    </ligand>
</feature>
<dbReference type="Pfam" id="PF02661">
    <property type="entry name" value="Fic"/>
    <property type="match status" value="1"/>
</dbReference>
<feature type="binding site" evidence="1">
    <location>
        <begin position="233"/>
        <end position="239"/>
    </location>
    <ligand>
        <name>ATP</name>
        <dbReference type="ChEBI" id="CHEBI:30616"/>
    </ligand>
</feature>